<evidence type="ECO:0000259" key="6">
    <source>
        <dbReference type="Pfam" id="PF01526"/>
    </source>
</evidence>
<dbReference type="OrthoDB" id="5292689at2"/>
<evidence type="ECO:0000256" key="2">
    <source>
        <dbReference type="ARBA" id="ARBA00022578"/>
    </source>
</evidence>
<dbReference type="NCBIfam" id="NF033527">
    <property type="entry name" value="transpos_Tn3"/>
    <property type="match status" value="1"/>
</dbReference>
<sequence length="989" mass="111287">MPRRSILSATERESLLALPDAKDELIRHYTFNETDLSVIRQRRGAANRLGFAVQLCYLRFPGIFLGIDEPPFPPLLRMVAAQLKVPVESWNHYGQREQTRREHLVELQTVFGFKPFTMSHYRQAVHTLTELALQTDKGIVLASALVENLRRQSIILPAMNAIERASAEAITRANRRIYAALTDSLLSLHRQRLDELLKRKDGSKLTWLAWLRQSPVKPNSRHMLEHIERLKAWQALDLPAGIERQVHQNRLLKIAREGGQMTPADLAKFEMQRRYATLVSLAIEGMATVTDEIIDLHDRIIGKLFNAAKNKHQQQFQASGKAINDKVRMYGRIGQALLEAKQSGGDPFAAIEAVMPWDTFAASVTEAQKLAQPESFDFLHRIGESYATLRRYAPQFLDVLKLRAAPAAKGVLDAIEVLRGMNSDNARKVPADAPTAFIKPRWAKLVLTDDGIDRRYYELCALSELKNALRSGDVWVQGSRQFKDFDEYLVPAEKFATLKLANELSLAVATDCDQYLHDRLALLEQQLATVNRMAAANDLPDAIITESGLKITPLDAAVPETAQALIDQSAMLLPHVKITELLMEVDEWTGFTRHFTHLKTGDTAKDKTLLLTTILADGINLGLTKMAESCPGTTYAKLSWLQAWHIRDETYSTALAELVNAQFRQSFAGNWGDGTTSSSDGQNFRTGSKAESTGHINPKYGSSPGRTFYTHISDQYAPFSTKVVNVGVRDSTYVLDGLLYHESDLRIEEHYTDTAGFTDHVFGLMHLLGFRFAPRIRDLGDTKLFIPKSDTAYDALKPMISSDRLNIKQIRAHWDEILRLATSIKQGTVTASLMLRKLGSYPRQNGLAVALRELGRIERTLFILDWLQSVELRRRVNAGLNKGEARNALARAVFFYRLGEIRDRSFEQQRYRASGLNLVTAAIVLWNTAYLERATNALNGHGKPVDETLFQYLSPLGWEHINLTGDYLWRSSTKVGAGKFRPLRPLPPA</sequence>
<dbReference type="GO" id="GO:0003677">
    <property type="term" value="F:DNA binding"/>
    <property type="evidence" value="ECO:0007669"/>
    <property type="project" value="UniProtKB-KW"/>
</dbReference>
<organism evidence="8 9">
    <name type="scientific">Yersinia intermedia</name>
    <dbReference type="NCBI Taxonomy" id="631"/>
    <lineage>
        <taxon>Bacteria</taxon>
        <taxon>Pseudomonadati</taxon>
        <taxon>Pseudomonadota</taxon>
        <taxon>Gammaproteobacteria</taxon>
        <taxon>Enterobacterales</taxon>
        <taxon>Yersiniaceae</taxon>
        <taxon>Yersinia</taxon>
    </lineage>
</organism>
<name>A0A0T9MUK0_YERIN</name>
<evidence type="ECO:0000256" key="5">
    <source>
        <dbReference type="SAM" id="MobiDB-lite"/>
    </source>
</evidence>
<dbReference type="Pfam" id="PF01526">
    <property type="entry name" value="DDE_Tnp_Tn3"/>
    <property type="match status" value="1"/>
</dbReference>
<dbReference type="Proteomes" id="UP000038750">
    <property type="component" value="Unassembled WGS sequence"/>
</dbReference>
<accession>A0A0T9MUK0</accession>
<dbReference type="EMBL" id="CPZJ01000019">
    <property type="protein sequence ID" value="CNG46425.1"/>
    <property type="molecule type" value="Genomic_DNA"/>
</dbReference>
<feature type="domain" description="DUF4158" evidence="7">
    <location>
        <begin position="6"/>
        <end position="169"/>
    </location>
</feature>
<keyword evidence="2" id="KW-0815">Transposition</keyword>
<dbReference type="RefSeq" id="WP_050074377.1">
    <property type="nucleotide sequence ID" value="NZ_CPZJ01000019.1"/>
</dbReference>
<feature type="region of interest" description="Disordered" evidence="5">
    <location>
        <begin position="673"/>
        <end position="697"/>
    </location>
</feature>
<evidence type="ECO:0000313" key="8">
    <source>
        <dbReference type="EMBL" id="CNG46425.1"/>
    </source>
</evidence>
<gene>
    <name evidence="8" type="ORF">ERS008530_03817</name>
</gene>
<evidence type="ECO:0000313" key="9">
    <source>
        <dbReference type="Proteomes" id="UP000038750"/>
    </source>
</evidence>
<evidence type="ECO:0000256" key="3">
    <source>
        <dbReference type="ARBA" id="ARBA00023125"/>
    </source>
</evidence>
<dbReference type="Pfam" id="PF13700">
    <property type="entry name" value="DUF4158"/>
    <property type="match status" value="1"/>
</dbReference>
<dbReference type="GO" id="GO:0004803">
    <property type="term" value="F:transposase activity"/>
    <property type="evidence" value="ECO:0007669"/>
    <property type="project" value="InterPro"/>
</dbReference>
<evidence type="ECO:0000256" key="4">
    <source>
        <dbReference type="ARBA" id="ARBA00023172"/>
    </source>
</evidence>
<feature type="domain" description="Tn3 transposase DDE" evidence="6">
    <location>
        <begin position="580"/>
        <end position="967"/>
    </location>
</feature>
<evidence type="ECO:0000256" key="1">
    <source>
        <dbReference type="ARBA" id="ARBA00009402"/>
    </source>
</evidence>
<dbReference type="InterPro" id="IPR047653">
    <property type="entry name" value="Tn3-like_transpos"/>
</dbReference>
<dbReference type="AlphaFoldDB" id="A0A0T9MUK0"/>
<dbReference type="GO" id="GO:0006313">
    <property type="term" value="P:DNA transposition"/>
    <property type="evidence" value="ECO:0007669"/>
    <property type="project" value="InterPro"/>
</dbReference>
<proteinExistence type="inferred from homology"/>
<feature type="compositionally biased region" description="Polar residues" evidence="5">
    <location>
        <begin position="673"/>
        <end position="695"/>
    </location>
</feature>
<dbReference type="InterPro" id="IPR025296">
    <property type="entry name" value="DUF4158"/>
</dbReference>
<comment type="similarity">
    <text evidence="1">Belongs to the transposase 7 family.</text>
</comment>
<dbReference type="InterPro" id="IPR002513">
    <property type="entry name" value="Tn3_Tnp_DDE_dom"/>
</dbReference>
<protein>
    <submittedName>
        <fullName evidence="8">Transposase</fullName>
    </submittedName>
</protein>
<keyword evidence="4" id="KW-0233">DNA recombination</keyword>
<evidence type="ECO:0000259" key="7">
    <source>
        <dbReference type="Pfam" id="PF13700"/>
    </source>
</evidence>
<reference evidence="8 9" key="1">
    <citation type="submission" date="2015-03" db="EMBL/GenBank/DDBJ databases">
        <authorList>
            <person name="Murphy D."/>
        </authorList>
    </citation>
    <scope>NUCLEOTIDE SEQUENCE [LARGE SCALE GENOMIC DNA]</scope>
    <source>
        <strain evidence="8 9">BR165/97</strain>
    </source>
</reference>
<keyword evidence="3" id="KW-0238">DNA-binding</keyword>